<dbReference type="GO" id="GO:0005886">
    <property type="term" value="C:plasma membrane"/>
    <property type="evidence" value="ECO:0007669"/>
    <property type="project" value="UniProtKB-SubCell"/>
</dbReference>
<keyword evidence="3" id="KW-0813">Transport</keyword>
<dbReference type="Proteomes" id="UP000034112">
    <property type="component" value="Unassembled WGS sequence"/>
</dbReference>
<keyword evidence="5 11" id="KW-0812">Transmembrane</keyword>
<protein>
    <recommendedName>
        <fullName evidence="9">Sulfite efflux pump SSU1</fullName>
    </recommendedName>
</protein>
<feature type="region of interest" description="Disordered" evidence="10">
    <location>
        <begin position="1"/>
        <end position="29"/>
    </location>
</feature>
<dbReference type="InterPro" id="IPR004695">
    <property type="entry name" value="SLAC1/Mae1/Ssu1/TehA"/>
</dbReference>
<evidence type="ECO:0000313" key="12">
    <source>
        <dbReference type="EMBL" id="KKO98700.1"/>
    </source>
</evidence>
<reference evidence="13" key="1">
    <citation type="journal article" date="2015" name="Genome Announc.">
        <title>Draft whole-genome sequence of the biocontrol agent Trichoderma harzianum T6776.</title>
        <authorList>
            <person name="Baroncelli R."/>
            <person name="Piaggeschi G."/>
            <person name="Fiorini L."/>
            <person name="Bertolini E."/>
            <person name="Zapparata A."/>
            <person name="Pe M.E."/>
            <person name="Sarrocco S."/>
            <person name="Vannacci G."/>
        </authorList>
    </citation>
    <scope>NUCLEOTIDE SEQUENCE [LARGE SCALE GENOMIC DNA]</scope>
    <source>
        <strain evidence="13">T6776</strain>
    </source>
</reference>
<dbReference type="EMBL" id="JOKZ01000394">
    <property type="protein sequence ID" value="KKO98700.1"/>
    <property type="molecule type" value="Genomic_DNA"/>
</dbReference>
<feature type="transmembrane region" description="Helical" evidence="11">
    <location>
        <begin position="330"/>
        <end position="354"/>
    </location>
</feature>
<accession>A0A0F9X086</accession>
<dbReference type="CDD" id="cd09318">
    <property type="entry name" value="TDT_SSU1"/>
    <property type="match status" value="1"/>
</dbReference>
<dbReference type="Gene3D" id="1.50.10.150">
    <property type="entry name" value="Voltage-dependent anion channel"/>
    <property type="match status" value="1"/>
</dbReference>
<sequence length="440" mass="49215">MDGTVKRASALNGTKGLPDSRHDTEGVTASSTTLLSPADDVTVNPTVNVPQREIDKMDISPPPLRKREKNIWIVVRAFTPAWFTINMGTGIVSILLHNLPYNGTWLYWISVIFFVLNLTLFILFTFISALRYLIYPGLFVTMIRHPAVPLLLGAFPIALSTIVEMIVLVCVPAWGPWTVTLAWTLWWIDAAISIIICYWIPFVIMHTHDIKLATLSATWLLPIAAPIVASAIGAVVAEVLENQQHALWTLITSYFLWGTAMPLSLTCLVIFYQRLSMHNLPPPEAIVSMFLPVAPLGQGGYAIMQLGKVAAEVFPKTGTLGKMGAHSGEILYVTGWILGFIMWANGLAWIFFALASISRRKFPFNIGWWGFTFPLGVWAGATIAIGQEMPSRFFNVLGTVSYTFSIVVILFNVWPLQLLVWEEIGRYWVLIYMQTRLRRS</sequence>
<dbReference type="PANTHER" id="PTHR31686">
    <property type="match status" value="1"/>
</dbReference>
<evidence type="ECO:0000256" key="4">
    <source>
        <dbReference type="ARBA" id="ARBA00022475"/>
    </source>
</evidence>
<gene>
    <name evidence="12" type="ORF">THAR02_09198</name>
</gene>
<evidence type="ECO:0000256" key="5">
    <source>
        <dbReference type="ARBA" id="ARBA00022692"/>
    </source>
</evidence>
<comment type="similarity">
    <text evidence="2">Belongs to the tellurite-resistance/dicarboxylate transporter (TDT) family.</text>
</comment>
<dbReference type="OrthoDB" id="1099at2759"/>
<organism evidence="12 13">
    <name type="scientific">Trichoderma harzianum</name>
    <name type="common">Hypocrea lixii</name>
    <dbReference type="NCBI Taxonomy" id="5544"/>
    <lineage>
        <taxon>Eukaryota</taxon>
        <taxon>Fungi</taxon>
        <taxon>Dikarya</taxon>
        <taxon>Ascomycota</taxon>
        <taxon>Pezizomycotina</taxon>
        <taxon>Sordariomycetes</taxon>
        <taxon>Hypocreomycetidae</taxon>
        <taxon>Hypocreales</taxon>
        <taxon>Hypocreaceae</taxon>
        <taxon>Trichoderma</taxon>
    </lineage>
</organism>
<feature type="transmembrane region" description="Helical" evidence="11">
    <location>
        <begin position="366"/>
        <end position="386"/>
    </location>
</feature>
<dbReference type="AlphaFoldDB" id="A0A0F9X086"/>
<evidence type="ECO:0000256" key="3">
    <source>
        <dbReference type="ARBA" id="ARBA00022448"/>
    </source>
</evidence>
<comment type="caution">
    <text evidence="12">The sequence shown here is derived from an EMBL/GenBank/DDBJ whole genome shotgun (WGS) entry which is preliminary data.</text>
</comment>
<evidence type="ECO:0000313" key="13">
    <source>
        <dbReference type="Proteomes" id="UP000034112"/>
    </source>
</evidence>
<keyword evidence="6 11" id="KW-1133">Transmembrane helix</keyword>
<proteinExistence type="inferred from homology"/>
<evidence type="ECO:0000256" key="2">
    <source>
        <dbReference type="ARBA" id="ARBA00008566"/>
    </source>
</evidence>
<feature type="transmembrane region" description="Helical" evidence="11">
    <location>
        <begin position="73"/>
        <end position="99"/>
    </location>
</feature>
<feature type="transmembrane region" description="Helical" evidence="11">
    <location>
        <begin position="186"/>
        <end position="205"/>
    </location>
</feature>
<dbReference type="InterPro" id="IPR051629">
    <property type="entry name" value="Sulfite_efflux_TDT"/>
</dbReference>
<evidence type="ECO:0000256" key="9">
    <source>
        <dbReference type="ARBA" id="ARBA00072906"/>
    </source>
</evidence>
<dbReference type="InterPro" id="IPR038665">
    <property type="entry name" value="Voltage-dep_anion_channel_sf"/>
</dbReference>
<dbReference type="PANTHER" id="PTHR31686:SF1">
    <property type="entry name" value="SULFITE EFFLUX PUMP SSU1"/>
    <property type="match status" value="1"/>
</dbReference>
<comment type="subcellular location">
    <subcellularLocation>
        <location evidence="1">Cell membrane</location>
        <topology evidence="1">Multi-pass membrane protein</topology>
    </subcellularLocation>
</comment>
<evidence type="ECO:0000256" key="6">
    <source>
        <dbReference type="ARBA" id="ARBA00022989"/>
    </source>
</evidence>
<dbReference type="FunFam" id="1.50.10.150:FF:000004">
    <property type="entry name" value="Malic acid transporter"/>
    <property type="match status" value="1"/>
</dbReference>
<comment type="function">
    <text evidence="8">Sulphite efflux pump required for the secretion of sulphite as a reducing agent. In the presence of sulphite, cystine in keratin is directly cleaved to cysteine and S-sulphocysteine, and thereby, reduced proteins become accessible to hydrolysis by a variety of secreted endo- and exoproteases. Excretion of sulphite mediated by an efflux pump also represents a detoxification pathway for dermatophytes during infection of the epidermal stratum corneum, hair and nails, which are rich in cysteine.</text>
</comment>
<feature type="transmembrane region" description="Helical" evidence="11">
    <location>
        <begin position="393"/>
        <end position="414"/>
    </location>
</feature>
<dbReference type="Pfam" id="PF03595">
    <property type="entry name" value="SLAC1"/>
    <property type="match status" value="1"/>
</dbReference>
<evidence type="ECO:0000256" key="10">
    <source>
        <dbReference type="SAM" id="MobiDB-lite"/>
    </source>
</evidence>
<name>A0A0F9X086_TRIHA</name>
<dbReference type="GO" id="GO:0000319">
    <property type="term" value="F:sulfite transmembrane transporter activity"/>
    <property type="evidence" value="ECO:0007669"/>
    <property type="project" value="TreeGrafter"/>
</dbReference>
<feature type="transmembrane region" description="Helical" evidence="11">
    <location>
        <begin position="105"/>
        <end position="130"/>
    </location>
</feature>
<keyword evidence="4" id="KW-1003">Cell membrane</keyword>
<feature type="transmembrane region" description="Helical" evidence="11">
    <location>
        <begin position="150"/>
        <end position="174"/>
    </location>
</feature>
<evidence type="ECO:0000256" key="7">
    <source>
        <dbReference type="ARBA" id="ARBA00023136"/>
    </source>
</evidence>
<evidence type="ECO:0000256" key="1">
    <source>
        <dbReference type="ARBA" id="ARBA00004651"/>
    </source>
</evidence>
<feature type="transmembrane region" description="Helical" evidence="11">
    <location>
        <begin position="217"/>
        <end position="240"/>
    </location>
</feature>
<keyword evidence="7 11" id="KW-0472">Membrane</keyword>
<dbReference type="OMA" id="YIPHCIM"/>
<evidence type="ECO:0000256" key="8">
    <source>
        <dbReference type="ARBA" id="ARBA00056100"/>
    </source>
</evidence>
<feature type="transmembrane region" description="Helical" evidence="11">
    <location>
        <begin position="246"/>
        <end position="272"/>
    </location>
</feature>
<evidence type="ECO:0000256" key="11">
    <source>
        <dbReference type="SAM" id="Phobius"/>
    </source>
</evidence>